<dbReference type="EMBL" id="BMEX01000002">
    <property type="protein sequence ID" value="GGA35816.1"/>
    <property type="molecule type" value="Genomic_DNA"/>
</dbReference>
<evidence type="ECO:0000313" key="10">
    <source>
        <dbReference type="EMBL" id="GGA35816.1"/>
    </source>
</evidence>
<dbReference type="Gene3D" id="3.40.1710.10">
    <property type="entry name" value="abc type-2 transporter like domain"/>
    <property type="match status" value="1"/>
</dbReference>
<feature type="transmembrane region" description="Helical" evidence="8">
    <location>
        <begin position="409"/>
        <end position="427"/>
    </location>
</feature>
<feature type="transmembrane region" description="Helical" evidence="8">
    <location>
        <begin position="21"/>
        <end position="41"/>
    </location>
</feature>
<evidence type="ECO:0000256" key="3">
    <source>
        <dbReference type="ARBA" id="ARBA00022448"/>
    </source>
</evidence>
<reference evidence="11" key="1">
    <citation type="journal article" date="2019" name="Int. J. Syst. Evol. Microbiol.">
        <title>The Global Catalogue of Microorganisms (GCM) 10K type strain sequencing project: providing services to taxonomists for standard genome sequencing and annotation.</title>
        <authorList>
            <consortium name="The Broad Institute Genomics Platform"/>
            <consortium name="The Broad Institute Genome Sequencing Center for Infectious Disease"/>
            <person name="Wu L."/>
            <person name="Ma J."/>
        </authorList>
    </citation>
    <scope>NUCLEOTIDE SEQUENCE [LARGE SCALE GENOMIC DNA]</scope>
    <source>
        <strain evidence="11">CGMCC 1.12404</strain>
    </source>
</reference>
<evidence type="ECO:0000256" key="4">
    <source>
        <dbReference type="ARBA" id="ARBA00022475"/>
    </source>
</evidence>
<protein>
    <recommendedName>
        <fullName evidence="8">Transport permease protein</fullName>
    </recommendedName>
</protein>
<evidence type="ECO:0000313" key="11">
    <source>
        <dbReference type="Proteomes" id="UP000617979"/>
    </source>
</evidence>
<dbReference type="PANTHER" id="PTHR30294:SF29">
    <property type="entry name" value="MULTIDRUG ABC TRANSPORTER PERMEASE YBHS-RELATED"/>
    <property type="match status" value="1"/>
</dbReference>
<keyword evidence="6 8" id="KW-1133">Transmembrane helix</keyword>
<proteinExistence type="inferred from homology"/>
<feature type="transmembrane region" description="Helical" evidence="8">
    <location>
        <begin position="351"/>
        <end position="376"/>
    </location>
</feature>
<dbReference type="InterPro" id="IPR047817">
    <property type="entry name" value="ABC2_TM_bact-type"/>
</dbReference>
<dbReference type="InterPro" id="IPR000412">
    <property type="entry name" value="ABC_2_transport"/>
</dbReference>
<dbReference type="PANTHER" id="PTHR30294">
    <property type="entry name" value="MEMBRANE COMPONENT OF ABC TRANSPORTER YHHJ-RELATED"/>
    <property type="match status" value="1"/>
</dbReference>
<keyword evidence="4 8" id="KW-1003">Cell membrane</keyword>
<dbReference type="Proteomes" id="UP000617979">
    <property type="component" value="Unassembled WGS sequence"/>
</dbReference>
<evidence type="ECO:0000256" key="1">
    <source>
        <dbReference type="ARBA" id="ARBA00004651"/>
    </source>
</evidence>
<evidence type="ECO:0000259" key="9">
    <source>
        <dbReference type="PROSITE" id="PS51012"/>
    </source>
</evidence>
<comment type="similarity">
    <text evidence="2 8">Belongs to the ABC-2 integral membrane protein family.</text>
</comment>
<name>A0ABQ1G2Z5_9BACL</name>
<organism evidence="10 11">
    <name type="scientific">Kroppenstedtia guangzhouensis</name>
    <dbReference type="NCBI Taxonomy" id="1274356"/>
    <lineage>
        <taxon>Bacteria</taxon>
        <taxon>Bacillati</taxon>
        <taxon>Bacillota</taxon>
        <taxon>Bacilli</taxon>
        <taxon>Bacillales</taxon>
        <taxon>Thermoactinomycetaceae</taxon>
        <taxon>Kroppenstedtia</taxon>
    </lineage>
</organism>
<accession>A0ABQ1G2Z5</accession>
<keyword evidence="11" id="KW-1185">Reference proteome</keyword>
<keyword evidence="3 8" id="KW-0813">Transport</keyword>
<dbReference type="PROSITE" id="PS51012">
    <property type="entry name" value="ABC_TM2"/>
    <property type="match status" value="1"/>
</dbReference>
<dbReference type="InterPro" id="IPR013525">
    <property type="entry name" value="ABC2_TM"/>
</dbReference>
<sequence length="432" mass="49274">MWRRIGALIQKEFIQMRRDRRTLAMMVMLPVLWLVAFGYAVNFDIETIQVDVVDHADNGDSRELIRQIRNQEDFSLTGIVSTTEGREDLKQGSTDVVITIPAGYSGLPRKKEETLRVQVDGSRLFTAQSALRKVNEFLLDEQKENMNRLQDEMEKSLQEGKTATVDLSQTPVWPHLEQMMPPQALERFQSEWAKGMERQVKESIEKRVERVKEQFPDPEQMKPEVDVLYNPDIRSVHYMIPGLVGLVLIFITTLMTALGIVREKERGTLEQLVVTPLRSFELMVGKLIPYFLIAVVDFFLVFAVGIQLFDVPFRGEVLPFLAVSLLFLLGSLGMGLLVSTVSQNQQQAMQLAVLTLVPQIILSGFIFPLEAMPWGIRWVSWLMPLTYFLPVSRDVFLKGANPFDYTMEVSVLAVYAVLFLGVAALRFRRNLG</sequence>
<feature type="transmembrane region" description="Helical" evidence="8">
    <location>
        <begin position="320"/>
        <end position="339"/>
    </location>
</feature>
<evidence type="ECO:0000256" key="2">
    <source>
        <dbReference type="ARBA" id="ARBA00007783"/>
    </source>
</evidence>
<evidence type="ECO:0000256" key="8">
    <source>
        <dbReference type="RuleBase" id="RU361157"/>
    </source>
</evidence>
<dbReference type="PRINTS" id="PR00164">
    <property type="entry name" value="ABC2TRNSPORT"/>
</dbReference>
<evidence type="ECO:0000256" key="7">
    <source>
        <dbReference type="ARBA" id="ARBA00023136"/>
    </source>
</evidence>
<keyword evidence="7 8" id="KW-0472">Membrane</keyword>
<gene>
    <name evidence="10" type="ORF">GCM10007416_05830</name>
</gene>
<keyword evidence="5 8" id="KW-0812">Transmembrane</keyword>
<dbReference type="RefSeq" id="WP_188429688.1">
    <property type="nucleotide sequence ID" value="NZ_BMEX01000002.1"/>
</dbReference>
<evidence type="ECO:0000256" key="5">
    <source>
        <dbReference type="ARBA" id="ARBA00022692"/>
    </source>
</evidence>
<feature type="transmembrane region" description="Helical" evidence="8">
    <location>
        <begin position="238"/>
        <end position="261"/>
    </location>
</feature>
<evidence type="ECO:0000256" key="6">
    <source>
        <dbReference type="ARBA" id="ARBA00022989"/>
    </source>
</evidence>
<dbReference type="Pfam" id="PF12698">
    <property type="entry name" value="ABC2_membrane_3"/>
    <property type="match status" value="1"/>
</dbReference>
<feature type="transmembrane region" description="Helical" evidence="8">
    <location>
        <begin position="287"/>
        <end position="308"/>
    </location>
</feature>
<feature type="domain" description="ABC transmembrane type-2" evidence="9">
    <location>
        <begin position="197"/>
        <end position="430"/>
    </location>
</feature>
<dbReference type="InterPro" id="IPR051449">
    <property type="entry name" value="ABC-2_transporter_component"/>
</dbReference>
<comment type="subcellular location">
    <subcellularLocation>
        <location evidence="1 8">Cell membrane</location>
        <topology evidence="1 8">Multi-pass membrane protein</topology>
    </subcellularLocation>
</comment>
<comment type="caution">
    <text evidence="10">The sequence shown here is derived from an EMBL/GenBank/DDBJ whole genome shotgun (WGS) entry which is preliminary data.</text>
</comment>